<gene>
    <name evidence="1" type="ORF">Mal15_60200</name>
</gene>
<evidence type="ECO:0000313" key="2">
    <source>
        <dbReference type="Proteomes" id="UP000321353"/>
    </source>
</evidence>
<accession>A0A5B9ML01</accession>
<sequence length="261" mass="29265">MSTVTSKKRKRGPRRLTLDTLEARRLFHGDPVGPVDDGPAEVRIDSGIAAERGLFHFPAALYKELQARTQQRFEDVDSVSSGLIGNAIVFVSGGSYGDGCEEWKNWMVETFPETRKQVINVQPIIITPGVLLHKFVRFQLRDDPSGQWYVADPWRDAENPIWQQEVYMETFDVDLYEYDSTNFFGGQILVDLDDITDGTSAADLPADEFPEGTSVDPQRCIRGEASTIKVPESTPTEFRPTAGNNLSHAEIDEIFNHLGKN</sequence>
<organism evidence="1 2">
    <name type="scientific">Stieleria maiorica</name>
    <dbReference type="NCBI Taxonomy" id="2795974"/>
    <lineage>
        <taxon>Bacteria</taxon>
        <taxon>Pseudomonadati</taxon>
        <taxon>Planctomycetota</taxon>
        <taxon>Planctomycetia</taxon>
        <taxon>Pirellulales</taxon>
        <taxon>Pirellulaceae</taxon>
        <taxon>Stieleria</taxon>
    </lineage>
</organism>
<dbReference type="EMBL" id="CP036264">
    <property type="protein sequence ID" value="QEG01939.1"/>
    <property type="molecule type" value="Genomic_DNA"/>
</dbReference>
<dbReference type="AlphaFoldDB" id="A0A5B9ML01"/>
<protein>
    <submittedName>
        <fullName evidence="1">Uncharacterized protein</fullName>
    </submittedName>
</protein>
<proteinExistence type="predicted"/>
<name>A0A5B9ML01_9BACT</name>
<evidence type="ECO:0000313" key="1">
    <source>
        <dbReference type="EMBL" id="QEG01939.1"/>
    </source>
</evidence>
<dbReference type="RefSeq" id="WP_147870950.1">
    <property type="nucleotide sequence ID" value="NZ_CP036264.1"/>
</dbReference>
<dbReference type="Proteomes" id="UP000321353">
    <property type="component" value="Chromosome"/>
</dbReference>
<dbReference type="KEGG" id="smam:Mal15_60200"/>
<reference evidence="1 2" key="1">
    <citation type="submission" date="2019-02" db="EMBL/GenBank/DDBJ databases">
        <title>Planctomycetal bacteria perform biofilm scaping via a novel small molecule.</title>
        <authorList>
            <person name="Jeske O."/>
            <person name="Boedeker C."/>
            <person name="Wiegand S."/>
            <person name="Breitling P."/>
            <person name="Kallscheuer N."/>
            <person name="Jogler M."/>
            <person name="Rohde M."/>
            <person name="Petersen J."/>
            <person name="Medema M.H."/>
            <person name="Surup F."/>
            <person name="Jogler C."/>
        </authorList>
    </citation>
    <scope>NUCLEOTIDE SEQUENCE [LARGE SCALE GENOMIC DNA]</scope>
    <source>
        <strain evidence="1 2">Mal15</strain>
    </source>
</reference>
<keyword evidence="2" id="KW-1185">Reference proteome</keyword>